<keyword evidence="1" id="KW-0732">Signal</keyword>
<reference evidence="3" key="1">
    <citation type="submission" date="2020-02" db="EMBL/GenBank/DDBJ databases">
        <authorList>
            <person name="Meier V. D."/>
        </authorList>
    </citation>
    <scope>NUCLEOTIDE SEQUENCE</scope>
    <source>
        <strain evidence="3">AVDCRST_MAG36</strain>
    </source>
</reference>
<evidence type="ECO:0000256" key="1">
    <source>
        <dbReference type="SAM" id="SignalP"/>
    </source>
</evidence>
<dbReference type="Gene3D" id="3.20.20.190">
    <property type="entry name" value="Phosphatidylinositol (PI) phosphodiesterase"/>
    <property type="match status" value="1"/>
</dbReference>
<gene>
    <name evidence="3" type="ORF">AVDCRST_MAG36-305</name>
</gene>
<protein>
    <submittedName>
        <fullName evidence="3">Glycerophosphoryl diester phosphodiesterase</fullName>
        <ecNumber evidence="3">3.1.4.46</ecNumber>
    </submittedName>
</protein>
<dbReference type="PANTHER" id="PTHR46211">
    <property type="entry name" value="GLYCEROPHOSPHORYL DIESTER PHOSPHODIESTERASE"/>
    <property type="match status" value="1"/>
</dbReference>
<feature type="chain" id="PRO_5026975753" evidence="1">
    <location>
        <begin position="21"/>
        <end position="507"/>
    </location>
</feature>
<dbReference type="GO" id="GO:0008889">
    <property type="term" value="F:glycerophosphodiester phosphodiesterase activity"/>
    <property type="evidence" value="ECO:0007669"/>
    <property type="project" value="UniProtKB-EC"/>
</dbReference>
<organism evidence="3">
    <name type="scientific">uncultured Nocardioidaceae bacterium</name>
    <dbReference type="NCBI Taxonomy" id="253824"/>
    <lineage>
        <taxon>Bacteria</taxon>
        <taxon>Bacillati</taxon>
        <taxon>Actinomycetota</taxon>
        <taxon>Actinomycetes</taxon>
        <taxon>Propionibacteriales</taxon>
        <taxon>Nocardioidaceae</taxon>
        <taxon>environmental samples</taxon>
    </lineage>
</organism>
<dbReference type="AlphaFoldDB" id="A0A6J4KYZ5"/>
<dbReference type="PANTHER" id="PTHR46211:SF10">
    <property type="entry name" value="EXPORTED PROTEIN"/>
    <property type="match status" value="1"/>
</dbReference>
<dbReference type="InterPro" id="IPR017946">
    <property type="entry name" value="PLC-like_Pdiesterase_TIM-brl"/>
</dbReference>
<dbReference type="InterPro" id="IPR030395">
    <property type="entry name" value="GP_PDE_dom"/>
</dbReference>
<accession>A0A6J4KYZ5</accession>
<feature type="signal peptide" evidence="1">
    <location>
        <begin position="1"/>
        <end position="20"/>
    </location>
</feature>
<dbReference type="EC" id="3.1.4.46" evidence="3"/>
<name>A0A6J4KYZ5_9ACTN</name>
<proteinExistence type="predicted"/>
<dbReference type="EMBL" id="CADCUH010000020">
    <property type="protein sequence ID" value="CAA9319251.1"/>
    <property type="molecule type" value="Genomic_DNA"/>
</dbReference>
<keyword evidence="3" id="KW-0378">Hydrolase</keyword>
<dbReference type="PROSITE" id="PS51704">
    <property type="entry name" value="GP_PDE"/>
    <property type="match status" value="1"/>
</dbReference>
<evidence type="ECO:0000313" key="3">
    <source>
        <dbReference type="EMBL" id="CAA9319251.1"/>
    </source>
</evidence>
<dbReference type="SUPFAM" id="SSF51695">
    <property type="entry name" value="PLC-like phosphodiesterases"/>
    <property type="match status" value="1"/>
</dbReference>
<sequence>MIASVVLLASAFASAGAARADDRSTTADRAFAAAATDAGRARTVDGLPALVLDAHRAGGLEARENSLSGIDHALDSGVVDVVDLDVRRLGDGSLGVMHDPTVDRVTTSTGATSAYTREEWQALTLDIGSWLVPEPEPEAPPTLAEVLRRFGDRTVFTVEVKEGLLDEVAALLRDRRLTDSVLVNTNEPDVARAVHELGLRSHLWRTRTQMRTDDPRRWAGWLDVVDVDVRARRALLEDFVDSGVPRVWAHTVTTRAARDRAVRLGADGIVTDDPRYVAGLTDRYPASPTVVTVQRSPRTVQVSDRTEARVVVSSESGPVLPEGQVTIGSRVVTGRTVARPRPGVSTVRISAAAAEKGRTRVRFVVVAGSGEERRWPTGRTSVRLRVAGEDLQLLPSPTTDGRVLEVGVRLLDSAARDYTGPAAERGTGVGTVADLARAGLRLQVIRDGEVVHRQRRDGADTGTTGDGAGRVVFTPYEAEQRGPHTVRVVQRGPVYRHVVVEQEVRLG</sequence>
<feature type="domain" description="GP-PDE" evidence="2">
    <location>
        <begin position="50"/>
        <end position="281"/>
    </location>
</feature>
<dbReference type="GO" id="GO:0006629">
    <property type="term" value="P:lipid metabolic process"/>
    <property type="evidence" value="ECO:0007669"/>
    <property type="project" value="InterPro"/>
</dbReference>
<dbReference type="Pfam" id="PF03009">
    <property type="entry name" value="GDPD"/>
    <property type="match status" value="1"/>
</dbReference>
<evidence type="ECO:0000259" key="2">
    <source>
        <dbReference type="PROSITE" id="PS51704"/>
    </source>
</evidence>